<sequence length="279" mass="30309">MATLLTTSALVFALVANTALCYNFLQGFGQHVSRRLDKLSCIAPVDGVRLSFHEDGEPVDYSGKAGDRVELMCEVYGAPQATIYWTFDGRPIENSPVVGSEQERLLNLDMRVIGSSTTKSVLVIDCLDRSRVGKYGCHADNNCATPIAAYAAVTIEAQQETTSTHVCKPKGIKYPPKITMWTDLRLERPEASVQLFCRASASPPAEITWYIVADDESQAEMPIVDDKSHVVLKNGDLMVRGKSTDAKDGNGEGGTIYKCTAKNVLGKTTVDVVLVRSGL</sequence>
<evidence type="ECO:0000313" key="8">
    <source>
        <dbReference type="WBParaSite" id="PSAMB.scaffold148size72488.g2528.t1"/>
    </source>
</evidence>
<keyword evidence="7" id="KW-1185">Reference proteome</keyword>
<feature type="domain" description="Ig-like" evidence="6">
    <location>
        <begin position="176"/>
        <end position="271"/>
    </location>
</feature>
<reference evidence="8" key="1">
    <citation type="submission" date="2022-11" db="UniProtKB">
        <authorList>
            <consortium name="WormBaseParasite"/>
        </authorList>
    </citation>
    <scope>IDENTIFICATION</scope>
</reference>
<name>A0A914V3W4_9BILA</name>
<dbReference type="PROSITE" id="PS50835">
    <property type="entry name" value="IG_LIKE"/>
    <property type="match status" value="2"/>
</dbReference>
<evidence type="ECO:0000313" key="7">
    <source>
        <dbReference type="Proteomes" id="UP000887566"/>
    </source>
</evidence>
<feature type="domain" description="Ig-like" evidence="6">
    <location>
        <begin position="66"/>
        <end position="154"/>
    </location>
</feature>
<accession>A0A914V3W4</accession>
<evidence type="ECO:0000256" key="4">
    <source>
        <dbReference type="ARBA" id="ARBA00023319"/>
    </source>
</evidence>
<evidence type="ECO:0000256" key="3">
    <source>
        <dbReference type="ARBA" id="ARBA00023157"/>
    </source>
</evidence>
<dbReference type="Proteomes" id="UP000887566">
    <property type="component" value="Unplaced"/>
</dbReference>
<dbReference type="SUPFAM" id="SSF48726">
    <property type="entry name" value="Immunoglobulin"/>
    <property type="match status" value="2"/>
</dbReference>
<keyword evidence="4" id="KW-0393">Immunoglobulin domain</keyword>
<dbReference type="InterPro" id="IPR007110">
    <property type="entry name" value="Ig-like_dom"/>
</dbReference>
<feature type="signal peptide" evidence="5">
    <location>
        <begin position="1"/>
        <end position="21"/>
    </location>
</feature>
<proteinExistence type="predicted"/>
<evidence type="ECO:0000256" key="2">
    <source>
        <dbReference type="ARBA" id="ARBA00022737"/>
    </source>
</evidence>
<dbReference type="PANTHER" id="PTHR12231:SF253">
    <property type="entry name" value="DPR-INTERACTING PROTEIN ETA, ISOFORM B-RELATED"/>
    <property type="match status" value="1"/>
</dbReference>
<dbReference type="InterPro" id="IPR036179">
    <property type="entry name" value="Ig-like_dom_sf"/>
</dbReference>
<dbReference type="SMART" id="SM00408">
    <property type="entry name" value="IGc2"/>
    <property type="match status" value="2"/>
</dbReference>
<feature type="chain" id="PRO_5037631547" evidence="5">
    <location>
        <begin position="22"/>
        <end position="279"/>
    </location>
</feature>
<dbReference type="Gene3D" id="2.60.40.10">
    <property type="entry name" value="Immunoglobulins"/>
    <property type="match status" value="2"/>
</dbReference>
<dbReference type="Pfam" id="PF13927">
    <property type="entry name" value="Ig_3"/>
    <property type="match status" value="1"/>
</dbReference>
<dbReference type="AlphaFoldDB" id="A0A914V3W4"/>
<evidence type="ECO:0000256" key="5">
    <source>
        <dbReference type="SAM" id="SignalP"/>
    </source>
</evidence>
<dbReference type="InterPro" id="IPR013783">
    <property type="entry name" value="Ig-like_fold"/>
</dbReference>
<dbReference type="WBParaSite" id="PSAMB.scaffold148size72488.g2528.t1">
    <property type="protein sequence ID" value="PSAMB.scaffold148size72488.g2528.t1"/>
    <property type="gene ID" value="PSAMB.scaffold148size72488.g2528"/>
</dbReference>
<evidence type="ECO:0000256" key="1">
    <source>
        <dbReference type="ARBA" id="ARBA00022729"/>
    </source>
</evidence>
<dbReference type="InterPro" id="IPR003598">
    <property type="entry name" value="Ig_sub2"/>
</dbReference>
<keyword evidence="1 5" id="KW-0732">Signal</keyword>
<keyword evidence="3" id="KW-1015">Disulfide bond</keyword>
<organism evidence="7 8">
    <name type="scientific">Plectus sambesii</name>
    <dbReference type="NCBI Taxonomy" id="2011161"/>
    <lineage>
        <taxon>Eukaryota</taxon>
        <taxon>Metazoa</taxon>
        <taxon>Ecdysozoa</taxon>
        <taxon>Nematoda</taxon>
        <taxon>Chromadorea</taxon>
        <taxon>Plectida</taxon>
        <taxon>Plectina</taxon>
        <taxon>Plectoidea</taxon>
        <taxon>Plectidae</taxon>
        <taxon>Plectus</taxon>
    </lineage>
</organism>
<evidence type="ECO:0000259" key="6">
    <source>
        <dbReference type="PROSITE" id="PS50835"/>
    </source>
</evidence>
<protein>
    <submittedName>
        <fullName evidence="8">Ig-like domain-containing protein</fullName>
    </submittedName>
</protein>
<dbReference type="PANTHER" id="PTHR12231">
    <property type="entry name" value="CTX-RELATED TYPE I TRANSMEMBRANE PROTEIN"/>
    <property type="match status" value="1"/>
</dbReference>
<keyword evidence="2" id="KW-0677">Repeat</keyword>
<dbReference type="InterPro" id="IPR051170">
    <property type="entry name" value="Neural/epithelial_adhesion"/>
</dbReference>